<sequence length="273" mass="31206">MKNLRKVAFSLKNWLYKKQITSTIRRMDEKVDHTQWPGAEFHPDYFKPFSLGYPEKYSPQGVARSNDIDSEVGELAAKITTDFKEKIVGFLGEDTRLDDIYLFWYDPDKREEWSLSNSWHDDNVGHRIKIYVCFEGNGNTPTVVIPNSYNKPYTPRKSEIARFVGKRDIENAENQVKLAYKSGDIAMFDTACLHRGLYEEPAGLRAVLVMEYIDRKKANIIAGKSPCGPAMSRTGKVTFSQEAYDALNETGLIDNAIIKKNGDRYEYSLAFLG</sequence>
<keyword evidence="2" id="KW-1185">Reference proteome</keyword>
<dbReference type="AlphaFoldDB" id="A0AAX3LDI1"/>
<dbReference type="EMBL" id="CP116347">
    <property type="protein sequence ID" value="WCE14390.1"/>
    <property type="molecule type" value="Genomic_DNA"/>
</dbReference>
<accession>A0AAX3LDI1</accession>
<evidence type="ECO:0008006" key="3">
    <source>
        <dbReference type="Google" id="ProtNLM"/>
    </source>
</evidence>
<dbReference type="SUPFAM" id="SSF51197">
    <property type="entry name" value="Clavaminate synthase-like"/>
    <property type="match status" value="1"/>
</dbReference>
<evidence type="ECO:0000313" key="1">
    <source>
        <dbReference type="EMBL" id="WCE14390.1"/>
    </source>
</evidence>
<evidence type="ECO:0000313" key="2">
    <source>
        <dbReference type="Proteomes" id="UP001210538"/>
    </source>
</evidence>
<gene>
    <name evidence="1" type="ORF">PHA72_05790</name>
</gene>
<organism evidence="1 2">
    <name type="scientific">Enterobacter ludwigii</name>
    <dbReference type="NCBI Taxonomy" id="299767"/>
    <lineage>
        <taxon>Bacteria</taxon>
        <taxon>Pseudomonadati</taxon>
        <taxon>Pseudomonadota</taxon>
        <taxon>Gammaproteobacteria</taxon>
        <taxon>Enterobacterales</taxon>
        <taxon>Enterobacteriaceae</taxon>
        <taxon>Enterobacter</taxon>
        <taxon>Enterobacter cloacae complex</taxon>
    </lineage>
</organism>
<name>A0AAX3LDI1_9ENTR</name>
<dbReference type="Proteomes" id="UP001210538">
    <property type="component" value="Chromosome"/>
</dbReference>
<proteinExistence type="predicted"/>
<dbReference type="RefSeq" id="WP_044858114.1">
    <property type="nucleotide sequence ID" value="NZ_CAWPLG010000334.1"/>
</dbReference>
<protein>
    <recommendedName>
        <fullName evidence="3">Phytanoyl-CoA dioxygenase</fullName>
    </recommendedName>
</protein>
<reference evidence="1 2" key="1">
    <citation type="submission" date="2023-01" db="EMBL/GenBank/DDBJ databases">
        <title>Genome sequence resource and annotation of Enterobacter ludwigii, an economically important pathogen of seedling wilt with strawberry.</title>
        <authorList>
            <person name="Xie Y."/>
        </authorList>
    </citation>
    <scope>NUCLEOTIDE SEQUENCE [LARGE SCALE GENOMIC DNA]</scope>
    <source>
        <strain evidence="1 2">CM-TZ4</strain>
    </source>
</reference>